<name>A0AAD7QKN5_9ASCO</name>
<accession>A0AAD7QKN5</accession>
<dbReference type="GO" id="GO:0008115">
    <property type="term" value="F:sarcosine oxidase activity"/>
    <property type="evidence" value="ECO:0007669"/>
    <property type="project" value="TreeGrafter"/>
</dbReference>
<dbReference type="GO" id="GO:0004657">
    <property type="term" value="F:proline dehydrogenase activity"/>
    <property type="evidence" value="ECO:0007669"/>
    <property type="project" value="TreeGrafter"/>
</dbReference>
<dbReference type="Proteomes" id="UP001217417">
    <property type="component" value="Unassembled WGS sequence"/>
</dbReference>
<dbReference type="SUPFAM" id="SSF54373">
    <property type="entry name" value="FAD-linked reductases, C-terminal domain"/>
    <property type="match status" value="1"/>
</dbReference>
<dbReference type="InterPro" id="IPR006076">
    <property type="entry name" value="FAD-dep_OxRdtase"/>
</dbReference>
<feature type="region of interest" description="Disordered" evidence="6">
    <location>
        <begin position="281"/>
        <end position="308"/>
    </location>
</feature>
<evidence type="ECO:0000256" key="3">
    <source>
        <dbReference type="ARBA" id="ARBA00022630"/>
    </source>
</evidence>
<keyword evidence="9" id="KW-1185">Reference proteome</keyword>
<dbReference type="Pfam" id="PF01266">
    <property type="entry name" value="DAO"/>
    <property type="match status" value="1"/>
</dbReference>
<dbReference type="InterPro" id="IPR036188">
    <property type="entry name" value="FAD/NAD-bd_sf"/>
</dbReference>
<organism evidence="8 9">
    <name type="scientific">Lipomyces tetrasporus</name>
    <dbReference type="NCBI Taxonomy" id="54092"/>
    <lineage>
        <taxon>Eukaryota</taxon>
        <taxon>Fungi</taxon>
        <taxon>Dikarya</taxon>
        <taxon>Ascomycota</taxon>
        <taxon>Saccharomycotina</taxon>
        <taxon>Lipomycetes</taxon>
        <taxon>Lipomycetales</taxon>
        <taxon>Lipomycetaceae</taxon>
        <taxon>Lipomyces</taxon>
    </lineage>
</organism>
<dbReference type="InterPro" id="IPR045170">
    <property type="entry name" value="MTOX"/>
</dbReference>
<gene>
    <name evidence="8" type="ORF">POJ06DRAFT_38504</name>
</gene>
<evidence type="ECO:0000313" key="9">
    <source>
        <dbReference type="Proteomes" id="UP001217417"/>
    </source>
</evidence>
<evidence type="ECO:0000256" key="4">
    <source>
        <dbReference type="ARBA" id="ARBA00022827"/>
    </source>
</evidence>
<evidence type="ECO:0000256" key="5">
    <source>
        <dbReference type="ARBA" id="ARBA00023002"/>
    </source>
</evidence>
<keyword evidence="5" id="KW-0560">Oxidoreductase</keyword>
<feature type="compositionally biased region" description="Low complexity" evidence="6">
    <location>
        <begin position="281"/>
        <end position="296"/>
    </location>
</feature>
<evidence type="ECO:0000256" key="6">
    <source>
        <dbReference type="SAM" id="MobiDB-lite"/>
    </source>
</evidence>
<protein>
    <submittedName>
        <fullName evidence="8">FAD dependent oxidoreductase</fullName>
    </submittedName>
</protein>
<evidence type="ECO:0000259" key="7">
    <source>
        <dbReference type="Pfam" id="PF01266"/>
    </source>
</evidence>
<dbReference type="Gene3D" id="3.50.50.60">
    <property type="entry name" value="FAD/NAD(P)-binding domain"/>
    <property type="match status" value="1"/>
</dbReference>
<evidence type="ECO:0000313" key="8">
    <source>
        <dbReference type="EMBL" id="KAJ8097032.1"/>
    </source>
</evidence>
<dbReference type="RefSeq" id="XP_056040482.1">
    <property type="nucleotide sequence ID" value="XM_056190960.1"/>
</dbReference>
<reference evidence="8" key="1">
    <citation type="submission" date="2023-03" db="EMBL/GenBank/DDBJ databases">
        <title>Near-Complete genome sequence of Lipomyces tetrasporous NRRL Y-64009, an oleaginous yeast capable of growing on lignocellulosic hydrolysates.</title>
        <authorList>
            <consortium name="Lawrence Berkeley National Laboratory"/>
            <person name="Jagtap S.S."/>
            <person name="Liu J.-J."/>
            <person name="Walukiewicz H.E."/>
            <person name="Pangilinan J."/>
            <person name="Lipzen A."/>
            <person name="Ahrendt S."/>
            <person name="Koriabine M."/>
            <person name="Cobaugh K."/>
            <person name="Salamov A."/>
            <person name="Yoshinaga Y."/>
            <person name="Ng V."/>
            <person name="Daum C."/>
            <person name="Grigoriev I.V."/>
            <person name="Slininger P.J."/>
            <person name="Dien B.S."/>
            <person name="Jin Y.-S."/>
            <person name="Rao C.V."/>
        </authorList>
    </citation>
    <scope>NUCLEOTIDE SEQUENCE</scope>
    <source>
        <strain evidence="8">NRRL Y-64009</strain>
    </source>
</reference>
<comment type="similarity">
    <text evidence="2">Belongs to the MSOX/MTOX family.</text>
</comment>
<evidence type="ECO:0000256" key="1">
    <source>
        <dbReference type="ARBA" id="ARBA00001974"/>
    </source>
</evidence>
<dbReference type="Gene3D" id="3.30.9.10">
    <property type="entry name" value="D-Amino Acid Oxidase, subunit A, domain 2"/>
    <property type="match status" value="1"/>
</dbReference>
<dbReference type="PANTHER" id="PTHR10961">
    <property type="entry name" value="PEROXISOMAL SARCOSINE OXIDASE"/>
    <property type="match status" value="1"/>
</dbReference>
<dbReference type="EMBL" id="JARPMG010000012">
    <property type="protein sequence ID" value="KAJ8097032.1"/>
    <property type="molecule type" value="Genomic_DNA"/>
</dbReference>
<dbReference type="AlphaFoldDB" id="A0AAD7QKN5"/>
<dbReference type="SUPFAM" id="SSF51905">
    <property type="entry name" value="FAD/NAD(P)-binding domain"/>
    <property type="match status" value="1"/>
</dbReference>
<feature type="domain" description="FAD dependent oxidoreductase" evidence="7">
    <location>
        <begin position="9"/>
        <end position="382"/>
    </location>
</feature>
<dbReference type="PANTHER" id="PTHR10961:SF46">
    <property type="entry name" value="PEROXISOMAL SARCOSINE OXIDASE"/>
    <property type="match status" value="1"/>
</dbReference>
<sequence length="449" mass="49666">MTPPSKDARILIVGAGEFGLSTAYFLLASGYSSVTILDRTTPPVPDGSSVDISRIVRADYDDIVYANMVVEALELWNTEYKEFYYPCGLLSMTPRDNPKYLADALANVSDIGLPVTRFNSGQEAAQYLKLAHDKPLDGLAGYLSHDAGWAYASKATEYLFRKCMELGAIFVKSRVDEILYSDDHSTVTGVKLDCGNVLTCEFAVIAAGAWTDTLVSSESRMLATGQPVAFIQLTEEEYSKYKHVPIYINFVSGFYVFPPHPESHVVKAARHSYGYTNYQTVTTSSSSRESSQPPEVAYSQGEAPPPRTTLPQDAEDCLRHGLAEYFGRDIADRDFVKTRICWYNDTPTKDFLFDYLPGVDNLFIATGGSGHGFKFLPVIGKYSVGSIERTLPANLLDKFKWGSDIQRKEDRSRGGTPLMALQDAEAGVYPVHPVTDAEPRQEGSNRFTD</sequence>
<comment type="caution">
    <text evidence="8">The sequence shown here is derived from an EMBL/GenBank/DDBJ whole genome shotgun (WGS) entry which is preliminary data.</text>
</comment>
<keyword evidence="3" id="KW-0285">Flavoprotein</keyword>
<evidence type="ECO:0000256" key="2">
    <source>
        <dbReference type="ARBA" id="ARBA00010989"/>
    </source>
</evidence>
<proteinExistence type="inferred from homology"/>
<dbReference type="GO" id="GO:0050660">
    <property type="term" value="F:flavin adenine dinucleotide binding"/>
    <property type="evidence" value="ECO:0007669"/>
    <property type="project" value="InterPro"/>
</dbReference>
<keyword evidence="4" id="KW-0274">FAD</keyword>
<comment type="cofactor">
    <cofactor evidence="1">
        <name>FAD</name>
        <dbReference type="ChEBI" id="CHEBI:57692"/>
    </cofactor>
</comment>
<dbReference type="GO" id="GO:0050031">
    <property type="term" value="F:L-pipecolate oxidase activity"/>
    <property type="evidence" value="ECO:0007669"/>
    <property type="project" value="TreeGrafter"/>
</dbReference>
<dbReference type="GeneID" id="80886126"/>